<dbReference type="EMBL" id="JAHGAW010000012">
    <property type="protein sequence ID" value="MBT2188737.1"/>
    <property type="molecule type" value="Genomic_DNA"/>
</dbReference>
<feature type="transmembrane region" description="Helical" evidence="1">
    <location>
        <begin position="39"/>
        <end position="60"/>
    </location>
</feature>
<dbReference type="RefSeq" id="WP_214624987.1">
    <property type="nucleotide sequence ID" value="NZ_JAHGAW010000012.1"/>
</dbReference>
<evidence type="ECO:0000256" key="1">
    <source>
        <dbReference type="SAM" id="Phobius"/>
    </source>
</evidence>
<evidence type="ECO:0000313" key="2">
    <source>
        <dbReference type="EMBL" id="MBT2188737.1"/>
    </source>
</evidence>
<keyword evidence="1" id="KW-0472">Membrane</keyword>
<feature type="transmembrane region" description="Helical" evidence="1">
    <location>
        <begin position="12"/>
        <end position="32"/>
    </location>
</feature>
<keyword evidence="1" id="KW-1133">Transmembrane helix</keyword>
<comment type="caution">
    <text evidence="2">The sequence shown here is derived from an EMBL/GenBank/DDBJ whole genome shotgun (WGS) entry which is preliminary data.</text>
</comment>
<accession>A0A9X1DF30</accession>
<name>A0A9X1DF30_9SPHN</name>
<evidence type="ECO:0000313" key="3">
    <source>
        <dbReference type="Proteomes" id="UP001138757"/>
    </source>
</evidence>
<keyword evidence="3" id="KW-1185">Reference proteome</keyword>
<proteinExistence type="predicted"/>
<protein>
    <submittedName>
        <fullName evidence="2">Uncharacterized protein</fullName>
    </submittedName>
</protein>
<dbReference type="Proteomes" id="UP001138757">
    <property type="component" value="Unassembled WGS sequence"/>
</dbReference>
<dbReference type="AlphaFoldDB" id="A0A9X1DF30"/>
<reference evidence="2" key="1">
    <citation type="submission" date="2021-05" db="EMBL/GenBank/DDBJ databases">
        <title>Genome of Sphingobium sp. strain.</title>
        <authorList>
            <person name="Fan R."/>
        </authorList>
    </citation>
    <scope>NUCLEOTIDE SEQUENCE</scope>
    <source>
        <strain evidence="2">H33</strain>
    </source>
</reference>
<organism evidence="2 3">
    <name type="scientific">Sphingobium nicotianae</name>
    <dbReference type="NCBI Taxonomy" id="2782607"/>
    <lineage>
        <taxon>Bacteria</taxon>
        <taxon>Pseudomonadati</taxon>
        <taxon>Pseudomonadota</taxon>
        <taxon>Alphaproteobacteria</taxon>
        <taxon>Sphingomonadales</taxon>
        <taxon>Sphingomonadaceae</taxon>
        <taxon>Sphingobium</taxon>
    </lineage>
</organism>
<sequence length="304" mass="32844">MTLVFDAANARFDQYVLLLIPAAALLVTLFNAMRGRRKWALIMGGVTTLLFLIAFVLPVADYRHVRAALTDGSAKTIEGVISQHKRETTKSWTGSSRAAGGVSSFSSYTTHTSEQFFVGRTWFWLCVGGFPSGASFTNAKDPPLPLRDGMRVRVTYFNDPWNGEETRILKFEIDESPAGAKAPPVAAAVAPTGASASLPAGSTLPADFDAFWTRFSRAAAGGDRAGVKALIRFPFLFAGTPLDAGRFDSIWMGIFPEPIRPCFRTAVPVRDGDAWSVSCGAYVYVFAKGATGWQFTDFAADPEG</sequence>
<gene>
    <name evidence="2" type="ORF">KK488_17430</name>
</gene>
<keyword evidence="1" id="KW-0812">Transmembrane</keyword>